<evidence type="ECO:0000256" key="1">
    <source>
        <dbReference type="SAM" id="MobiDB-lite"/>
    </source>
</evidence>
<dbReference type="Proteomes" id="UP000822862">
    <property type="component" value="Chromosome"/>
</dbReference>
<protein>
    <submittedName>
        <fullName evidence="2">Uncharacterized protein</fullName>
    </submittedName>
</protein>
<dbReference type="EMBL" id="CP075585">
    <property type="protein sequence ID" value="QZA58430.1"/>
    <property type="molecule type" value="Genomic_DNA"/>
</dbReference>
<organism evidence="2 3">
    <name type="scientific">Candidatus Rhabdochlamydia porcellionis</name>
    <dbReference type="NCBI Taxonomy" id="225148"/>
    <lineage>
        <taxon>Bacteria</taxon>
        <taxon>Pseudomonadati</taxon>
        <taxon>Chlamydiota</taxon>
        <taxon>Chlamydiia</taxon>
        <taxon>Parachlamydiales</taxon>
        <taxon>Candidatus Rhabdochlamydiaceae</taxon>
        <taxon>Candidatus Rhabdochlamydia</taxon>
    </lineage>
</organism>
<accession>A0ABX8YZK8</accession>
<feature type="compositionally biased region" description="Basic and acidic residues" evidence="1">
    <location>
        <begin position="123"/>
        <end position="134"/>
    </location>
</feature>
<dbReference type="Pfam" id="PF17377">
    <property type="entry name" value="DUF5399"/>
    <property type="match status" value="1"/>
</dbReference>
<reference evidence="2 3" key="2">
    <citation type="submission" date="2021-05" db="EMBL/GenBank/DDBJ databases">
        <title>Ecology and evolution of chlamydial symbionts of arthropods.</title>
        <authorList>
            <person name="Halter T."/>
            <person name="Sixt B.S."/>
            <person name="Toenshoff E.R."/>
            <person name="Koestlbacher S."/>
            <person name="Schulz F."/>
            <person name="Kostanjsek R."/>
            <person name="Collingro A."/>
            <person name="Hendrickx F."/>
            <person name="Horn M."/>
        </authorList>
    </citation>
    <scope>NUCLEOTIDE SEQUENCE [LARGE SCALE GENOMIC DNA]</scope>
    <source>
        <strain evidence="2 3">15C</strain>
    </source>
</reference>
<name>A0ABX8YZK8_9BACT</name>
<dbReference type="RefSeq" id="WP_194845035.1">
    <property type="nucleotide sequence ID" value="NZ_CP075585.1"/>
</dbReference>
<evidence type="ECO:0000313" key="2">
    <source>
        <dbReference type="EMBL" id="QZA58430.1"/>
    </source>
</evidence>
<proteinExistence type="predicted"/>
<keyword evidence="3" id="KW-1185">Reference proteome</keyword>
<feature type="region of interest" description="Disordered" evidence="1">
    <location>
        <begin position="109"/>
        <end position="134"/>
    </location>
</feature>
<gene>
    <name evidence="2" type="ORF">RHAB15C_0000304</name>
</gene>
<reference evidence="2 3" key="1">
    <citation type="submission" date="2020-01" db="EMBL/GenBank/DDBJ databases">
        <authorList>
            <person name="Sixt B."/>
            <person name="Schulz F."/>
            <person name="Kostanjsek R."/>
            <person name="Koestlbacher S."/>
            <person name="Collingro A."/>
            <person name="Toenshoff E."/>
            <person name="Horn M."/>
        </authorList>
    </citation>
    <scope>NUCLEOTIDE SEQUENCE [LARGE SCALE GENOMIC DNA]</scope>
    <source>
        <strain evidence="2 3">15C</strain>
    </source>
</reference>
<evidence type="ECO:0000313" key="3">
    <source>
        <dbReference type="Proteomes" id="UP000822862"/>
    </source>
</evidence>
<dbReference type="InterPro" id="IPR035407">
    <property type="entry name" value="DUF5399"/>
</dbReference>
<sequence length="168" mass="19882">MPPRTIDNLGIEVSTRYAEDLKELDQKLLVEAQGIQEQTEIEITYPFFLTELEILLEPQKQQTWATFTPPKGYFEQKKRFFMFQLIPSLGSEEKHETQTQKIISLKTFSRKKKGNQQQEEEQGSDHSDREKEYHEKEKKILVSVLQTIMHLDKEIQEINARRGQYHKG</sequence>